<evidence type="ECO:0000313" key="3">
    <source>
        <dbReference type="EMBL" id="WFD03095.1"/>
    </source>
</evidence>
<protein>
    <submittedName>
        <fullName evidence="3">Pyridoxal 5'-phosphate synthase</fullName>
        <ecNumber evidence="3">1.4.3.5</ecNumber>
    </submittedName>
</protein>
<sequence>MGHTSTTSSVTRAWKARLQEALAEAQGDRSAGTWTTHVGFYALATLGAAPRVRHVVHRGFVQDSTTLVTTTDVRAPKAHEIHAHPAVELAWWIAPAKLQVRRSLMQFRIAGQASIVPHAAHAWRAATSEPAWDAERARVWHALSPGLQDTFRGAPPGTPLAEAASAASPEEDASRIPTSEVDVLDLAQMKRTIYRQDASRWTATEVTP</sequence>
<feature type="region of interest" description="Disordered" evidence="1">
    <location>
        <begin position="150"/>
        <end position="179"/>
    </location>
</feature>
<dbReference type="EMBL" id="CP119936">
    <property type="protein sequence ID" value="WFD03095.1"/>
    <property type="molecule type" value="Genomic_DNA"/>
</dbReference>
<evidence type="ECO:0000256" key="1">
    <source>
        <dbReference type="SAM" id="MobiDB-lite"/>
    </source>
</evidence>
<accession>A0AAF0IRZ5</accession>
<dbReference type="GO" id="GO:0004733">
    <property type="term" value="F:pyridoxamine phosphate oxidase activity"/>
    <property type="evidence" value="ECO:0007669"/>
    <property type="project" value="UniProtKB-EC"/>
</dbReference>
<gene>
    <name evidence="3" type="ORF">MOBT1_001784</name>
</gene>
<dbReference type="Proteomes" id="UP001214603">
    <property type="component" value="Chromosome 3"/>
</dbReference>
<evidence type="ECO:0000313" key="4">
    <source>
        <dbReference type="Proteomes" id="UP001214603"/>
    </source>
</evidence>
<dbReference type="PANTHER" id="PTHR28243:SF1">
    <property type="entry name" value="PYRIDOXAMINE 5'-PHOSPHATE OXIDASE ALR4036 FAMILY FMN-BINDING DOMAIN-CONTAINING PROTEIN"/>
    <property type="match status" value="1"/>
</dbReference>
<keyword evidence="4" id="KW-1185">Reference proteome</keyword>
<reference evidence="3" key="1">
    <citation type="submission" date="2023-03" db="EMBL/GenBank/DDBJ databases">
        <title>Mating type loci evolution in Malassezia.</title>
        <authorList>
            <person name="Coelho M.A."/>
        </authorList>
    </citation>
    <scope>NUCLEOTIDE SEQUENCE</scope>
    <source>
        <strain evidence="3">CBS 7876</strain>
    </source>
</reference>
<dbReference type="InterPro" id="IPR012349">
    <property type="entry name" value="Split_barrel_FMN-bd"/>
</dbReference>
<proteinExistence type="predicted"/>
<feature type="domain" description="Pyridoxamine 5'-phosphate oxidase Alr4036 family FMN-binding" evidence="2">
    <location>
        <begin position="13"/>
        <end position="116"/>
    </location>
</feature>
<dbReference type="Gene3D" id="2.30.110.10">
    <property type="entry name" value="Electron Transport, Fmn-binding Protein, Chain A"/>
    <property type="match status" value="1"/>
</dbReference>
<dbReference type="InterPro" id="IPR024624">
    <property type="entry name" value="Pyridox_Oxase_Alr4036_FMN-bd"/>
</dbReference>
<dbReference type="SUPFAM" id="SSF50475">
    <property type="entry name" value="FMN-binding split barrel"/>
    <property type="match status" value="1"/>
</dbReference>
<dbReference type="PANTHER" id="PTHR28243">
    <property type="entry name" value="AGL049CP"/>
    <property type="match status" value="1"/>
</dbReference>
<dbReference type="Pfam" id="PF12766">
    <property type="entry name" value="Pyridox_oxase_2"/>
    <property type="match status" value="1"/>
</dbReference>
<keyword evidence="3" id="KW-0560">Oxidoreductase</keyword>
<organism evidence="3 4">
    <name type="scientific">Malassezia obtusa</name>
    <dbReference type="NCBI Taxonomy" id="76774"/>
    <lineage>
        <taxon>Eukaryota</taxon>
        <taxon>Fungi</taxon>
        <taxon>Dikarya</taxon>
        <taxon>Basidiomycota</taxon>
        <taxon>Ustilaginomycotina</taxon>
        <taxon>Malasseziomycetes</taxon>
        <taxon>Malasseziales</taxon>
        <taxon>Malasseziaceae</taxon>
        <taxon>Malassezia</taxon>
    </lineage>
</organism>
<dbReference type="AlphaFoldDB" id="A0AAF0IRZ5"/>
<dbReference type="GO" id="GO:0010181">
    <property type="term" value="F:FMN binding"/>
    <property type="evidence" value="ECO:0007669"/>
    <property type="project" value="InterPro"/>
</dbReference>
<evidence type="ECO:0000259" key="2">
    <source>
        <dbReference type="Pfam" id="PF12766"/>
    </source>
</evidence>
<dbReference type="EC" id="1.4.3.5" evidence="3"/>
<name>A0AAF0IRZ5_9BASI</name>